<keyword evidence="7" id="KW-1185">Reference proteome</keyword>
<evidence type="ECO:0000313" key="7">
    <source>
        <dbReference type="Proteomes" id="UP001589867"/>
    </source>
</evidence>
<sequence>MPEAVQQRSRPDTQDAPAPKGLITVEGLSKVYETRSGERVLALRDIEMEVREGEFVSLVGPSGCGKTTLLKIMAGLYPASLGAASIDGQPVATPHPDIAMVFQSPVLLAWRSVLKNVMLPGEIAGRSRRDSEQRARELIQMVGLAGFENKLPRELSGGMRQRASIARALAAGSRILLMDEPFGAVDAFTRDVLNIELLRIWEQDRKTVVFVTHSVAEAVLLSDRIIVMGARPGHIIEDFKVPLARPRSIDDMALPEAGMAVKHIRHLLTGPAVGG</sequence>
<dbReference type="PROSITE" id="PS00211">
    <property type="entry name" value="ABC_TRANSPORTER_1"/>
    <property type="match status" value="1"/>
</dbReference>
<dbReference type="Gene3D" id="3.40.50.300">
    <property type="entry name" value="P-loop containing nucleotide triphosphate hydrolases"/>
    <property type="match status" value="1"/>
</dbReference>
<feature type="domain" description="ABC transporter" evidence="5">
    <location>
        <begin position="23"/>
        <end position="255"/>
    </location>
</feature>
<evidence type="ECO:0000256" key="2">
    <source>
        <dbReference type="ARBA" id="ARBA00022741"/>
    </source>
</evidence>
<dbReference type="InterPro" id="IPR017871">
    <property type="entry name" value="ABC_transporter-like_CS"/>
</dbReference>
<dbReference type="SUPFAM" id="SSF52540">
    <property type="entry name" value="P-loop containing nucleoside triphosphate hydrolases"/>
    <property type="match status" value="1"/>
</dbReference>
<protein>
    <submittedName>
        <fullName evidence="6">ABC transporter ATP-binding protein</fullName>
    </submittedName>
</protein>
<evidence type="ECO:0000313" key="6">
    <source>
        <dbReference type="EMBL" id="MFC0530488.1"/>
    </source>
</evidence>
<dbReference type="CDD" id="cd03293">
    <property type="entry name" value="ABC_NrtD_SsuB_transporters"/>
    <property type="match status" value="1"/>
</dbReference>
<evidence type="ECO:0000256" key="4">
    <source>
        <dbReference type="SAM" id="MobiDB-lite"/>
    </source>
</evidence>
<accession>A0ABV6M7S3</accession>
<dbReference type="GO" id="GO:0005524">
    <property type="term" value="F:ATP binding"/>
    <property type="evidence" value="ECO:0007669"/>
    <property type="project" value="UniProtKB-KW"/>
</dbReference>
<name>A0ABV6M7S3_9ACTN</name>
<organism evidence="6 7">
    <name type="scientific">Phytohabitans kaempferiae</name>
    <dbReference type="NCBI Taxonomy" id="1620943"/>
    <lineage>
        <taxon>Bacteria</taxon>
        <taxon>Bacillati</taxon>
        <taxon>Actinomycetota</taxon>
        <taxon>Actinomycetes</taxon>
        <taxon>Micromonosporales</taxon>
        <taxon>Micromonosporaceae</taxon>
    </lineage>
</organism>
<feature type="region of interest" description="Disordered" evidence="4">
    <location>
        <begin position="1"/>
        <end position="20"/>
    </location>
</feature>
<comment type="caution">
    <text evidence="6">The sequence shown here is derived from an EMBL/GenBank/DDBJ whole genome shotgun (WGS) entry which is preliminary data.</text>
</comment>
<dbReference type="PANTHER" id="PTHR42788">
    <property type="entry name" value="TAURINE IMPORT ATP-BINDING PROTEIN-RELATED"/>
    <property type="match status" value="1"/>
</dbReference>
<evidence type="ECO:0000256" key="1">
    <source>
        <dbReference type="ARBA" id="ARBA00022448"/>
    </source>
</evidence>
<gene>
    <name evidence="6" type="ORF">ACFFIA_22770</name>
</gene>
<evidence type="ECO:0000259" key="5">
    <source>
        <dbReference type="PROSITE" id="PS50893"/>
    </source>
</evidence>
<dbReference type="InterPro" id="IPR027417">
    <property type="entry name" value="P-loop_NTPase"/>
</dbReference>
<dbReference type="PANTHER" id="PTHR42788:SF13">
    <property type="entry name" value="ALIPHATIC SULFONATES IMPORT ATP-BINDING PROTEIN SSUB"/>
    <property type="match status" value="1"/>
</dbReference>
<dbReference type="RefSeq" id="WP_377253647.1">
    <property type="nucleotide sequence ID" value="NZ_JBHLUH010000047.1"/>
</dbReference>
<proteinExistence type="predicted"/>
<dbReference type="PROSITE" id="PS50893">
    <property type="entry name" value="ABC_TRANSPORTER_2"/>
    <property type="match status" value="1"/>
</dbReference>
<dbReference type="InterPro" id="IPR050166">
    <property type="entry name" value="ABC_transporter_ATP-bind"/>
</dbReference>
<dbReference type="Pfam" id="PF00005">
    <property type="entry name" value="ABC_tran"/>
    <property type="match status" value="1"/>
</dbReference>
<dbReference type="EMBL" id="JBHLUH010000047">
    <property type="protein sequence ID" value="MFC0530488.1"/>
    <property type="molecule type" value="Genomic_DNA"/>
</dbReference>
<dbReference type="SMART" id="SM00382">
    <property type="entry name" value="AAA"/>
    <property type="match status" value="1"/>
</dbReference>
<dbReference type="Proteomes" id="UP001589867">
    <property type="component" value="Unassembled WGS sequence"/>
</dbReference>
<keyword evidence="1" id="KW-0813">Transport</keyword>
<keyword evidence="3 6" id="KW-0067">ATP-binding</keyword>
<keyword evidence="2" id="KW-0547">Nucleotide-binding</keyword>
<evidence type="ECO:0000256" key="3">
    <source>
        <dbReference type="ARBA" id="ARBA00022840"/>
    </source>
</evidence>
<dbReference type="InterPro" id="IPR003593">
    <property type="entry name" value="AAA+_ATPase"/>
</dbReference>
<dbReference type="InterPro" id="IPR003439">
    <property type="entry name" value="ABC_transporter-like_ATP-bd"/>
</dbReference>
<reference evidence="6 7" key="1">
    <citation type="submission" date="2024-09" db="EMBL/GenBank/DDBJ databases">
        <authorList>
            <person name="Sun Q."/>
            <person name="Mori K."/>
        </authorList>
    </citation>
    <scope>NUCLEOTIDE SEQUENCE [LARGE SCALE GENOMIC DNA]</scope>
    <source>
        <strain evidence="6 7">TBRC 3947</strain>
    </source>
</reference>